<gene>
    <name evidence="3" type="primary">RSPH14</name>
    <name evidence="3" type="ORF">WISP_32514</name>
</gene>
<evidence type="ECO:0000313" key="3">
    <source>
        <dbReference type="EMBL" id="KAJ7423745.1"/>
    </source>
</evidence>
<dbReference type="InterPro" id="IPR021133">
    <property type="entry name" value="HEAT_type_2"/>
</dbReference>
<dbReference type="SUPFAM" id="SSF48371">
    <property type="entry name" value="ARM repeat"/>
    <property type="match status" value="1"/>
</dbReference>
<keyword evidence="4" id="KW-1185">Reference proteome</keyword>
<protein>
    <submittedName>
        <fullName evidence="3">Radial spoke head 14</fullName>
    </submittedName>
</protein>
<reference evidence="3" key="1">
    <citation type="submission" date="2019-10" db="EMBL/GenBank/DDBJ databases">
        <authorList>
            <person name="Soares A.E.R."/>
            <person name="Aleixo A."/>
            <person name="Schneider P."/>
            <person name="Miyaki C.Y."/>
            <person name="Schneider M.P."/>
            <person name="Mello C."/>
            <person name="Vasconcelos A.T.R."/>
        </authorList>
    </citation>
    <scope>NUCLEOTIDE SEQUENCE</scope>
    <source>
        <tissue evidence="3">Muscle</tissue>
    </source>
</reference>
<dbReference type="PROSITE" id="PS50077">
    <property type="entry name" value="HEAT_REPEAT"/>
    <property type="match status" value="1"/>
</dbReference>
<dbReference type="PANTHER" id="PTHR15599">
    <property type="entry name" value="RTDR1"/>
    <property type="match status" value="1"/>
</dbReference>
<dbReference type="InterPro" id="IPR011989">
    <property type="entry name" value="ARM-like"/>
</dbReference>
<evidence type="ECO:0000313" key="4">
    <source>
        <dbReference type="Proteomes" id="UP001145742"/>
    </source>
</evidence>
<accession>A0ABQ9DMQ4</accession>
<feature type="repeat" description="HEAT" evidence="1">
    <location>
        <begin position="141"/>
        <end position="164"/>
    </location>
</feature>
<sequence length="258" mass="27163">MYLLHLQLPGIGSAAESADATETKFRKTNIKPGAGEAALLEPWEMLWLPWAGAAGVLQAGLVPPLVLKVKTELDEVVELILATLCSCLRVEASVALAAGAVAVLKEKLTHPSAAIRSKAASVLLEISSHPEGKIAVCEEDVIPVLVSLLEDTDPEVQASAAGALMFAMVTPQGRSWALGAEALPALLRLVGAGGSPARLNALRALALLAELPAGRAALQEHTGTVRQRLRDPSRAVQRAALSALRAIEWKPFCSRDLF</sequence>
<organism evidence="3 4">
    <name type="scientific">Willisornis vidua</name>
    <name type="common">Xingu scale-backed antbird</name>
    <dbReference type="NCBI Taxonomy" id="1566151"/>
    <lineage>
        <taxon>Eukaryota</taxon>
        <taxon>Metazoa</taxon>
        <taxon>Chordata</taxon>
        <taxon>Craniata</taxon>
        <taxon>Vertebrata</taxon>
        <taxon>Euteleostomi</taxon>
        <taxon>Archelosauria</taxon>
        <taxon>Archosauria</taxon>
        <taxon>Dinosauria</taxon>
        <taxon>Saurischia</taxon>
        <taxon>Theropoda</taxon>
        <taxon>Coelurosauria</taxon>
        <taxon>Aves</taxon>
        <taxon>Neognathae</taxon>
        <taxon>Neoaves</taxon>
        <taxon>Telluraves</taxon>
        <taxon>Australaves</taxon>
        <taxon>Passeriformes</taxon>
        <taxon>Thamnophilidae</taxon>
        <taxon>Willisornis</taxon>
    </lineage>
</organism>
<feature type="repeat" description="ARM" evidence="2">
    <location>
        <begin position="140"/>
        <end position="164"/>
    </location>
</feature>
<evidence type="ECO:0000256" key="2">
    <source>
        <dbReference type="PROSITE-ProRule" id="PRU00259"/>
    </source>
</evidence>
<evidence type="ECO:0000256" key="1">
    <source>
        <dbReference type="PROSITE-ProRule" id="PRU00103"/>
    </source>
</evidence>
<dbReference type="Gene3D" id="1.25.10.10">
    <property type="entry name" value="Leucine-rich Repeat Variant"/>
    <property type="match status" value="1"/>
</dbReference>
<dbReference type="PROSITE" id="PS50176">
    <property type="entry name" value="ARM_REPEAT"/>
    <property type="match status" value="1"/>
</dbReference>
<dbReference type="Pfam" id="PF13646">
    <property type="entry name" value="HEAT_2"/>
    <property type="match status" value="1"/>
</dbReference>
<dbReference type="PANTHER" id="PTHR15599:SF1">
    <property type="entry name" value="RADIAL SPOKE HEAD 14 HOMOLOG"/>
    <property type="match status" value="1"/>
</dbReference>
<dbReference type="InterPro" id="IPR000225">
    <property type="entry name" value="Armadillo"/>
</dbReference>
<dbReference type="InterPro" id="IPR042856">
    <property type="entry name" value="RSP14"/>
</dbReference>
<dbReference type="EMBL" id="WHWB01032781">
    <property type="protein sequence ID" value="KAJ7423745.1"/>
    <property type="molecule type" value="Genomic_DNA"/>
</dbReference>
<comment type="caution">
    <text evidence="3">The sequence shown here is derived from an EMBL/GenBank/DDBJ whole genome shotgun (WGS) entry which is preliminary data.</text>
</comment>
<dbReference type="InterPro" id="IPR016024">
    <property type="entry name" value="ARM-type_fold"/>
</dbReference>
<name>A0ABQ9DMQ4_9PASS</name>
<proteinExistence type="predicted"/>
<dbReference type="Proteomes" id="UP001145742">
    <property type="component" value="Unassembled WGS sequence"/>
</dbReference>